<dbReference type="InterPro" id="IPR007278">
    <property type="entry name" value="DUF397"/>
</dbReference>
<dbReference type="GO" id="GO:0008233">
    <property type="term" value="F:peptidase activity"/>
    <property type="evidence" value="ECO:0007669"/>
    <property type="project" value="UniProtKB-KW"/>
</dbReference>
<gene>
    <name evidence="2" type="ORF">J2S42_008147</name>
</gene>
<evidence type="ECO:0000313" key="3">
    <source>
        <dbReference type="Proteomes" id="UP001240236"/>
    </source>
</evidence>
<evidence type="ECO:0000313" key="2">
    <source>
        <dbReference type="EMBL" id="MDQ0371478.1"/>
    </source>
</evidence>
<reference evidence="2 3" key="1">
    <citation type="submission" date="2023-07" db="EMBL/GenBank/DDBJ databases">
        <title>Sequencing the genomes of 1000 actinobacteria strains.</title>
        <authorList>
            <person name="Klenk H.-P."/>
        </authorList>
    </citation>
    <scope>NUCLEOTIDE SEQUENCE [LARGE SCALE GENOMIC DNA]</scope>
    <source>
        <strain evidence="2 3">DSM 44709</strain>
    </source>
</reference>
<comment type="caution">
    <text evidence="2">The sequence shown here is derived from an EMBL/GenBank/DDBJ whole genome shotgun (WGS) entry which is preliminary data.</text>
</comment>
<dbReference type="GO" id="GO:0006508">
    <property type="term" value="P:proteolysis"/>
    <property type="evidence" value="ECO:0007669"/>
    <property type="project" value="UniProtKB-KW"/>
</dbReference>
<protein>
    <submittedName>
        <fullName evidence="2">Secreted Zn-dependent protease</fullName>
    </submittedName>
</protein>
<feature type="domain" description="DUF397" evidence="1">
    <location>
        <begin position="6"/>
        <end position="58"/>
    </location>
</feature>
<dbReference type="EMBL" id="JAUSUZ010000001">
    <property type="protein sequence ID" value="MDQ0371478.1"/>
    <property type="molecule type" value="Genomic_DNA"/>
</dbReference>
<sequence length="64" mass="6726">MVVDRLAWVRSSACRDGYCVEVAASPSGILVRDAKDEGRGAVLGFRAGAWNAFIAGVRSGTVRA</sequence>
<dbReference type="AlphaFoldDB" id="A0AAE4B4I6"/>
<proteinExistence type="predicted"/>
<keyword evidence="2" id="KW-0645">Protease</keyword>
<evidence type="ECO:0000259" key="1">
    <source>
        <dbReference type="Pfam" id="PF04149"/>
    </source>
</evidence>
<name>A0AAE4B4I6_9ACTN</name>
<dbReference type="Proteomes" id="UP001240236">
    <property type="component" value="Unassembled WGS sequence"/>
</dbReference>
<accession>A0AAE4B4I6</accession>
<keyword evidence="3" id="KW-1185">Reference proteome</keyword>
<dbReference type="Pfam" id="PF04149">
    <property type="entry name" value="DUF397"/>
    <property type="match status" value="1"/>
</dbReference>
<keyword evidence="2" id="KW-0378">Hydrolase</keyword>
<organism evidence="2 3">
    <name type="scientific">Catenuloplanes indicus</name>
    <dbReference type="NCBI Taxonomy" id="137267"/>
    <lineage>
        <taxon>Bacteria</taxon>
        <taxon>Bacillati</taxon>
        <taxon>Actinomycetota</taxon>
        <taxon>Actinomycetes</taxon>
        <taxon>Micromonosporales</taxon>
        <taxon>Micromonosporaceae</taxon>
        <taxon>Catenuloplanes</taxon>
    </lineage>
</organism>